<dbReference type="AlphaFoldDB" id="A0A0E9TTQ5"/>
<evidence type="ECO:0000313" key="1">
    <source>
        <dbReference type="EMBL" id="JAH56931.1"/>
    </source>
</evidence>
<reference evidence="1" key="1">
    <citation type="submission" date="2014-11" db="EMBL/GenBank/DDBJ databases">
        <authorList>
            <person name="Amaro Gonzalez C."/>
        </authorList>
    </citation>
    <scope>NUCLEOTIDE SEQUENCE</scope>
</reference>
<protein>
    <submittedName>
        <fullName evidence="1">Uncharacterized protein</fullName>
    </submittedName>
</protein>
<proteinExistence type="predicted"/>
<name>A0A0E9TTQ5_ANGAN</name>
<organism evidence="1">
    <name type="scientific">Anguilla anguilla</name>
    <name type="common">European freshwater eel</name>
    <name type="synonym">Muraena anguilla</name>
    <dbReference type="NCBI Taxonomy" id="7936"/>
    <lineage>
        <taxon>Eukaryota</taxon>
        <taxon>Metazoa</taxon>
        <taxon>Chordata</taxon>
        <taxon>Craniata</taxon>
        <taxon>Vertebrata</taxon>
        <taxon>Euteleostomi</taxon>
        <taxon>Actinopterygii</taxon>
        <taxon>Neopterygii</taxon>
        <taxon>Teleostei</taxon>
        <taxon>Anguilliformes</taxon>
        <taxon>Anguillidae</taxon>
        <taxon>Anguilla</taxon>
    </lineage>
</organism>
<sequence>MIVISLYCPGTEFHYPCVAFCHSCCPANYSVSSQPLISQLDTFSGLSCSFALI</sequence>
<reference evidence="1" key="2">
    <citation type="journal article" date="2015" name="Fish Shellfish Immunol.">
        <title>Early steps in the European eel (Anguilla anguilla)-Vibrio vulnificus interaction in the gills: Role of the RtxA13 toxin.</title>
        <authorList>
            <person name="Callol A."/>
            <person name="Pajuelo D."/>
            <person name="Ebbesson L."/>
            <person name="Teles M."/>
            <person name="MacKenzie S."/>
            <person name="Amaro C."/>
        </authorList>
    </citation>
    <scope>NUCLEOTIDE SEQUENCE</scope>
</reference>
<accession>A0A0E9TTQ5</accession>
<dbReference type="EMBL" id="GBXM01051646">
    <property type="protein sequence ID" value="JAH56931.1"/>
    <property type="molecule type" value="Transcribed_RNA"/>
</dbReference>